<evidence type="ECO:0000313" key="1">
    <source>
        <dbReference type="EMBL" id="DAF95594.1"/>
    </source>
</evidence>
<proteinExistence type="predicted"/>
<dbReference type="EMBL" id="BK016109">
    <property type="protein sequence ID" value="DAF95594.1"/>
    <property type="molecule type" value="Genomic_DNA"/>
</dbReference>
<name>A0A8S5UMF9_9CAUD</name>
<organism evidence="1">
    <name type="scientific">Myoviridae sp. ctCo31</name>
    <dbReference type="NCBI Taxonomy" id="2825053"/>
    <lineage>
        <taxon>Viruses</taxon>
        <taxon>Duplodnaviria</taxon>
        <taxon>Heunggongvirae</taxon>
        <taxon>Uroviricota</taxon>
        <taxon>Caudoviricetes</taxon>
    </lineage>
</organism>
<reference evidence="1" key="1">
    <citation type="journal article" date="2021" name="Proc. Natl. Acad. Sci. U.S.A.">
        <title>A Catalog of Tens of Thousands of Viruses from Human Metagenomes Reveals Hidden Associations with Chronic Diseases.</title>
        <authorList>
            <person name="Tisza M.J."/>
            <person name="Buck C.B."/>
        </authorList>
    </citation>
    <scope>NUCLEOTIDE SEQUENCE</scope>
    <source>
        <strain evidence="1">CtCo31</strain>
    </source>
</reference>
<protein>
    <submittedName>
        <fullName evidence="1">Uncharacterized protein</fullName>
    </submittedName>
</protein>
<sequence>MIDDLISAGYLSSDYNFFRRNRIQYADITRPSELTKQALLDDTSEVRCA</sequence>
<accession>A0A8S5UMF9</accession>